<evidence type="ECO:0000256" key="1">
    <source>
        <dbReference type="SAM" id="MobiDB-lite"/>
    </source>
</evidence>
<dbReference type="EMBL" id="MU003697">
    <property type="protein sequence ID" value="KAF2812626.1"/>
    <property type="molecule type" value="Genomic_DNA"/>
</dbReference>
<dbReference type="CDD" id="cd10170">
    <property type="entry name" value="ASKHA_NBD_HSP70"/>
    <property type="match status" value="1"/>
</dbReference>
<dbReference type="OrthoDB" id="2963168at2759"/>
<feature type="region of interest" description="Disordered" evidence="1">
    <location>
        <begin position="1"/>
        <end position="20"/>
    </location>
</feature>
<evidence type="ECO:0000313" key="3">
    <source>
        <dbReference type="Proteomes" id="UP000504636"/>
    </source>
</evidence>
<dbReference type="Proteomes" id="UP000504636">
    <property type="component" value="Unplaced"/>
</dbReference>
<reference evidence="2 4" key="1">
    <citation type="journal article" date="2020" name="Stud. Mycol.">
        <title>101 Dothideomycetes genomes: a test case for predicting lifestyles and emergence of pathogens.</title>
        <authorList>
            <person name="Haridas S."/>
            <person name="Albert R."/>
            <person name="Binder M."/>
            <person name="Bloem J."/>
            <person name="Labutti K."/>
            <person name="Salamov A."/>
            <person name="Andreopoulos B."/>
            <person name="Baker S."/>
            <person name="Barry K."/>
            <person name="Bills G."/>
            <person name="Bluhm B."/>
            <person name="Cannon C."/>
            <person name="Castanera R."/>
            <person name="Culley D."/>
            <person name="Daum C."/>
            <person name="Ezra D."/>
            <person name="Gonzalez J."/>
            <person name="Henrissat B."/>
            <person name="Kuo A."/>
            <person name="Liang C."/>
            <person name="Lipzen A."/>
            <person name="Lutzoni F."/>
            <person name="Magnuson J."/>
            <person name="Mondo S."/>
            <person name="Nolan M."/>
            <person name="Ohm R."/>
            <person name="Pangilinan J."/>
            <person name="Park H.-J."/>
            <person name="Ramirez L."/>
            <person name="Alfaro M."/>
            <person name="Sun H."/>
            <person name="Tritt A."/>
            <person name="Yoshinaga Y."/>
            <person name="Zwiers L.-H."/>
            <person name="Turgeon B."/>
            <person name="Goodwin S."/>
            <person name="Spatafora J."/>
            <person name="Crous P."/>
            <person name="Grigoriev I."/>
        </authorList>
    </citation>
    <scope>NUCLEOTIDE SEQUENCE</scope>
    <source>
        <strain evidence="2 4">CBS 304.34</strain>
    </source>
</reference>
<organism evidence="2">
    <name type="scientific">Mytilinidion resinicola</name>
    <dbReference type="NCBI Taxonomy" id="574789"/>
    <lineage>
        <taxon>Eukaryota</taxon>
        <taxon>Fungi</taxon>
        <taxon>Dikarya</taxon>
        <taxon>Ascomycota</taxon>
        <taxon>Pezizomycotina</taxon>
        <taxon>Dothideomycetes</taxon>
        <taxon>Pleosporomycetidae</taxon>
        <taxon>Mytilinidiales</taxon>
        <taxon>Mytilinidiaceae</taxon>
        <taxon>Mytilinidion</taxon>
    </lineage>
</organism>
<reference evidence="4" key="3">
    <citation type="submission" date="2025-04" db="UniProtKB">
        <authorList>
            <consortium name="RefSeq"/>
        </authorList>
    </citation>
    <scope>IDENTIFICATION</scope>
    <source>
        <strain evidence="4">CBS 304.34</strain>
    </source>
</reference>
<dbReference type="PANTHER" id="PTHR14187:SF5">
    <property type="entry name" value="HEAT SHOCK 70 KDA PROTEIN 12A"/>
    <property type="match status" value="1"/>
</dbReference>
<proteinExistence type="predicted"/>
<keyword evidence="3" id="KW-1185">Reference proteome</keyword>
<evidence type="ECO:0008006" key="5">
    <source>
        <dbReference type="Google" id="ProtNLM"/>
    </source>
</evidence>
<dbReference type="AlphaFoldDB" id="A0A6A6YUJ3"/>
<feature type="compositionally biased region" description="Basic and acidic residues" evidence="1">
    <location>
        <begin position="8"/>
        <end position="20"/>
    </location>
</feature>
<reference evidence="4" key="2">
    <citation type="submission" date="2020-04" db="EMBL/GenBank/DDBJ databases">
        <authorList>
            <consortium name="NCBI Genome Project"/>
        </authorList>
    </citation>
    <scope>NUCLEOTIDE SEQUENCE</scope>
    <source>
        <strain evidence="4">CBS 304.34</strain>
    </source>
</reference>
<sequence>MRNAIDPPARKDPSGTRRSPFREVSIEMISEPEAAAHAVLGAPNVVLRPDLTHTGDVFLIADAGGGTVDVISYTVKRLKPLELEECVVGKGGLCGSIFIDEEFDILLETEIAEWLALEPHLKRRFKGNGWEHSIKRIFDPFDPKIATPTYEVEIPTIGLHEFSR</sequence>
<name>A0A6A6YUJ3_9PEZI</name>
<evidence type="ECO:0000313" key="4">
    <source>
        <dbReference type="RefSeq" id="XP_033579590.1"/>
    </source>
</evidence>
<dbReference type="GeneID" id="54454782"/>
<dbReference type="RefSeq" id="XP_033579590.1">
    <property type="nucleotide sequence ID" value="XM_033713889.1"/>
</dbReference>
<evidence type="ECO:0000313" key="2">
    <source>
        <dbReference type="EMBL" id="KAF2812626.1"/>
    </source>
</evidence>
<dbReference type="PANTHER" id="PTHR14187">
    <property type="entry name" value="ALPHA KINASE/ELONGATION FACTOR 2 KINASE"/>
    <property type="match status" value="1"/>
</dbReference>
<protein>
    <recommendedName>
        <fullName evidence="5">Actin-like ATPase domain-containing protein</fullName>
    </recommendedName>
</protein>
<gene>
    <name evidence="2 4" type="ORF">BDZ99DRAFT_270381</name>
</gene>
<accession>A0A6A6YUJ3</accession>